<feature type="transmembrane region" description="Helical" evidence="7">
    <location>
        <begin position="195"/>
        <end position="214"/>
    </location>
</feature>
<feature type="transmembrane region" description="Helical" evidence="7">
    <location>
        <begin position="300"/>
        <end position="322"/>
    </location>
</feature>
<dbReference type="EMBL" id="KV454014">
    <property type="protein sequence ID" value="ODV95513.1"/>
    <property type="molecule type" value="Genomic_DNA"/>
</dbReference>
<keyword evidence="6 7" id="KW-0472">Membrane</keyword>
<dbReference type="AlphaFoldDB" id="A0A1E4TUQ4"/>
<name>A0A1E4TUQ4_PACTA</name>
<comment type="subcellular location">
    <subcellularLocation>
        <location evidence="1">Endomembrane system</location>
        <topology evidence="1">Multi-pass membrane protein</topology>
    </subcellularLocation>
    <subcellularLocation>
        <location evidence="7">Endoplasmic reticulum membrane</location>
        <topology evidence="7">Multi-pass membrane protein</topology>
    </subcellularLocation>
</comment>
<dbReference type="OrthoDB" id="419770at2759"/>
<dbReference type="GO" id="GO:0016788">
    <property type="term" value="F:hydrolase activity, acting on ester bonds"/>
    <property type="evidence" value="ECO:0007669"/>
    <property type="project" value="TreeGrafter"/>
</dbReference>
<feature type="signal peptide" evidence="7">
    <location>
        <begin position="1"/>
        <end position="20"/>
    </location>
</feature>
<keyword evidence="7" id="KW-0256">Endoplasmic reticulum</keyword>
<dbReference type="InterPro" id="IPR007217">
    <property type="entry name" value="Per1-like"/>
</dbReference>
<keyword evidence="4 7" id="KW-0732">Signal</keyword>
<feature type="transmembrane region" description="Helical" evidence="7">
    <location>
        <begin position="162"/>
        <end position="183"/>
    </location>
</feature>
<dbReference type="PANTHER" id="PTHR13148:SF0">
    <property type="entry name" value="POST-GPI ATTACHMENT TO PROTEINS FACTOR 3"/>
    <property type="match status" value="1"/>
</dbReference>
<keyword evidence="9" id="KW-1185">Reference proteome</keyword>
<dbReference type="GO" id="GO:0030026">
    <property type="term" value="P:intracellular manganese ion homeostasis"/>
    <property type="evidence" value="ECO:0007669"/>
    <property type="project" value="EnsemblFungi"/>
</dbReference>
<feature type="transmembrane region" description="Helical" evidence="7">
    <location>
        <begin position="124"/>
        <end position="141"/>
    </location>
</feature>
<proteinExistence type="inferred from homology"/>
<dbReference type="PANTHER" id="PTHR13148">
    <property type="entry name" value="PER1-RELATED"/>
    <property type="match status" value="1"/>
</dbReference>
<reference evidence="9" key="1">
    <citation type="submission" date="2016-05" db="EMBL/GenBank/DDBJ databases">
        <title>Comparative genomics of biotechnologically important yeasts.</title>
        <authorList>
            <consortium name="DOE Joint Genome Institute"/>
            <person name="Riley R."/>
            <person name="Haridas S."/>
            <person name="Wolfe K.H."/>
            <person name="Lopes M.R."/>
            <person name="Hittinger C.T."/>
            <person name="Goker M."/>
            <person name="Salamov A."/>
            <person name="Wisecaver J."/>
            <person name="Long T.M."/>
            <person name="Aerts A.L."/>
            <person name="Barry K."/>
            <person name="Choi C."/>
            <person name="Clum A."/>
            <person name="Coughlan A.Y."/>
            <person name="Deshpande S."/>
            <person name="Douglass A.P."/>
            <person name="Hanson S.J."/>
            <person name="Klenk H.-P."/>
            <person name="Labutti K."/>
            <person name="Lapidus A."/>
            <person name="Lindquist E."/>
            <person name="Lipzen A."/>
            <person name="Meier-Kolthoff J.P."/>
            <person name="Ohm R.A."/>
            <person name="Otillar R.P."/>
            <person name="Pangilinan J."/>
            <person name="Peng Y."/>
            <person name="Rokas A."/>
            <person name="Rosa C.A."/>
            <person name="Scheuner C."/>
            <person name="Sibirny A.A."/>
            <person name="Slot J.C."/>
            <person name="Stielow J.B."/>
            <person name="Sun H."/>
            <person name="Kurtzman C.P."/>
            <person name="Blackwell M."/>
            <person name="Grigoriev I.V."/>
            <person name="Jeffries T.W."/>
        </authorList>
    </citation>
    <scope>NUCLEOTIDE SEQUENCE [LARGE SCALE GENOMIC DNA]</scope>
    <source>
        <strain evidence="9">NRRL Y-2460</strain>
    </source>
</reference>
<dbReference type="GO" id="GO:0006506">
    <property type="term" value="P:GPI anchor biosynthetic process"/>
    <property type="evidence" value="ECO:0007669"/>
    <property type="project" value="UniProtKB-KW"/>
</dbReference>
<accession>A0A1E4TUQ4</accession>
<evidence type="ECO:0000256" key="4">
    <source>
        <dbReference type="ARBA" id="ARBA00022729"/>
    </source>
</evidence>
<dbReference type="Pfam" id="PF04080">
    <property type="entry name" value="Per1"/>
    <property type="match status" value="1"/>
</dbReference>
<organism evidence="8 9">
    <name type="scientific">Pachysolen tannophilus NRRL Y-2460</name>
    <dbReference type="NCBI Taxonomy" id="669874"/>
    <lineage>
        <taxon>Eukaryota</taxon>
        <taxon>Fungi</taxon>
        <taxon>Dikarya</taxon>
        <taxon>Ascomycota</taxon>
        <taxon>Saccharomycotina</taxon>
        <taxon>Pichiomycetes</taxon>
        <taxon>Pachysolenaceae</taxon>
        <taxon>Pachysolen</taxon>
    </lineage>
</organism>
<feature type="transmembrane region" description="Helical" evidence="7">
    <location>
        <begin position="257"/>
        <end position="279"/>
    </location>
</feature>
<keyword evidence="2 7" id="KW-0337">GPI-anchor biosynthesis</keyword>
<dbReference type="GO" id="GO:0000329">
    <property type="term" value="C:fungal-type vacuole membrane"/>
    <property type="evidence" value="ECO:0007669"/>
    <property type="project" value="EnsemblFungi"/>
</dbReference>
<dbReference type="GO" id="GO:0005789">
    <property type="term" value="C:endoplasmic reticulum membrane"/>
    <property type="evidence" value="ECO:0007669"/>
    <property type="project" value="UniProtKB-SubCell"/>
</dbReference>
<evidence type="ECO:0000256" key="3">
    <source>
        <dbReference type="ARBA" id="ARBA00022692"/>
    </source>
</evidence>
<evidence type="ECO:0000256" key="5">
    <source>
        <dbReference type="ARBA" id="ARBA00022989"/>
    </source>
</evidence>
<evidence type="ECO:0000256" key="2">
    <source>
        <dbReference type="ARBA" id="ARBA00022502"/>
    </source>
</evidence>
<sequence length="365" mass="43748">MKLVEKTLFLILVLLRLSSASPGDELDEFQDCVKKCDVLTCGNTMNSRFTRNEVKLFQKQQEAYKLFDEMPLPLHLTLVGWDCLSNCDYQCQRIVTKKRKIDNEEIYQFHGKWPFIRVFGIQEFFSTAFSIGNFIPHYLGYKKMKFLYLKNERQDSDFKNLYFCNLLVSIITMTAWVFSTLFHLKDTNAREKLDYFFAAATVLTAFYALCVRVFKLYLSQNNNKRKVFTIFCISLYVYHVRRLLLDWSYTYNMQANVFVGILQYFLWIYLSISTFKKMVDKRNNLHSYVEYLNFINMKEYNWTLTPILLILCVAFGMSFELFDFPPILDLLDAHAIWHFITIFPGFYWYDYMCKDIETLREKKFY</sequence>
<protein>
    <recommendedName>
        <fullName evidence="7">Post-GPI attachment to proteins factor 3</fullName>
    </recommendedName>
</protein>
<comment type="function">
    <text evidence="7">Involved in the lipid remodeling steps of GPI-anchor maturation.</text>
</comment>
<feature type="chain" id="PRO_5016484052" description="Post-GPI attachment to proteins factor 3" evidence="7">
    <location>
        <begin position="21"/>
        <end position="365"/>
    </location>
</feature>
<evidence type="ECO:0000256" key="1">
    <source>
        <dbReference type="ARBA" id="ARBA00004127"/>
    </source>
</evidence>
<evidence type="ECO:0000313" key="9">
    <source>
        <dbReference type="Proteomes" id="UP000094236"/>
    </source>
</evidence>
<keyword evidence="3 7" id="KW-0812">Transmembrane</keyword>
<evidence type="ECO:0000256" key="6">
    <source>
        <dbReference type="ARBA" id="ARBA00023136"/>
    </source>
</evidence>
<dbReference type="Proteomes" id="UP000094236">
    <property type="component" value="Unassembled WGS sequence"/>
</dbReference>
<evidence type="ECO:0000313" key="8">
    <source>
        <dbReference type="EMBL" id="ODV95513.1"/>
    </source>
</evidence>
<evidence type="ECO:0000256" key="7">
    <source>
        <dbReference type="RuleBase" id="RU365066"/>
    </source>
</evidence>
<feature type="transmembrane region" description="Helical" evidence="7">
    <location>
        <begin position="334"/>
        <end position="353"/>
    </location>
</feature>
<feature type="transmembrane region" description="Helical" evidence="7">
    <location>
        <begin position="226"/>
        <end position="245"/>
    </location>
</feature>
<comment type="similarity">
    <text evidence="7">Belongs to the PGAP3 family.</text>
</comment>
<dbReference type="STRING" id="669874.A0A1E4TUQ4"/>
<keyword evidence="5 7" id="KW-1133">Transmembrane helix</keyword>
<gene>
    <name evidence="8" type="ORF">PACTADRAFT_75985</name>
</gene>